<dbReference type="InParanoid" id="G4Z7Y5"/>
<evidence type="ECO:0008006" key="4">
    <source>
        <dbReference type="Google" id="ProtNLM"/>
    </source>
</evidence>
<keyword evidence="3" id="KW-1185">Reference proteome</keyword>
<dbReference type="KEGG" id="psoj:PHYSODRAFT_330293"/>
<feature type="compositionally biased region" description="Basic residues" evidence="1">
    <location>
        <begin position="191"/>
        <end position="200"/>
    </location>
</feature>
<sequence>MIRHDALEKFNEHAPLEDRVNWWERFMYYATMAPWDERTRGVQLRMQLTEDLKDWVNQLSDDIRSNWKLFHVFKKEWCRSIGPKAERQKPAPDRKVHICGFIKALGDSRLRPTLQGQRFDTLSELEETLKRIEALQRDESRDPQQKRSPIQNLQFDRFKPQQRRAAGCAFLADGGEKLRLKPELKLLKPKSPKRQGRVVLHRPDPSPDKMSTSALSYAENAAAAAMQRRSAGASSFVDVVTRKVIRLSSVDVNRVPSVGTIITGDMWSDLKAVQGAIRAEGSVEGLSSEVIHVLLYSPESETPLNP</sequence>
<dbReference type="Proteomes" id="UP000002640">
    <property type="component" value="Unassembled WGS sequence"/>
</dbReference>
<evidence type="ECO:0000313" key="2">
    <source>
        <dbReference type="EMBL" id="EGZ22520.1"/>
    </source>
</evidence>
<organism evidence="2 3">
    <name type="scientific">Phytophthora sojae (strain P6497)</name>
    <name type="common">Soybean stem and root rot agent</name>
    <name type="synonym">Phytophthora megasperma f. sp. glycines</name>
    <dbReference type="NCBI Taxonomy" id="1094619"/>
    <lineage>
        <taxon>Eukaryota</taxon>
        <taxon>Sar</taxon>
        <taxon>Stramenopiles</taxon>
        <taxon>Oomycota</taxon>
        <taxon>Peronosporomycetes</taxon>
        <taxon>Peronosporales</taxon>
        <taxon>Peronosporaceae</taxon>
        <taxon>Phytophthora</taxon>
    </lineage>
</organism>
<name>G4Z7Y5_PHYSP</name>
<evidence type="ECO:0000313" key="3">
    <source>
        <dbReference type="Proteomes" id="UP000002640"/>
    </source>
</evidence>
<proteinExistence type="predicted"/>
<dbReference type="EMBL" id="JH159153">
    <property type="protein sequence ID" value="EGZ22520.1"/>
    <property type="molecule type" value="Genomic_DNA"/>
</dbReference>
<dbReference type="AlphaFoldDB" id="G4Z7Y5"/>
<evidence type="ECO:0000256" key="1">
    <source>
        <dbReference type="SAM" id="MobiDB-lite"/>
    </source>
</evidence>
<feature type="region of interest" description="Disordered" evidence="1">
    <location>
        <begin position="134"/>
        <end position="156"/>
    </location>
</feature>
<dbReference type="GeneID" id="20646102"/>
<protein>
    <recommendedName>
        <fullName evidence="4">Retrotransposon gag domain-containing protein</fullName>
    </recommendedName>
</protein>
<dbReference type="RefSeq" id="XP_009525237.1">
    <property type="nucleotide sequence ID" value="XM_009526942.1"/>
</dbReference>
<gene>
    <name evidence="2" type="ORF">PHYSODRAFT_330293</name>
</gene>
<feature type="compositionally biased region" description="Basic and acidic residues" evidence="1">
    <location>
        <begin position="134"/>
        <end position="145"/>
    </location>
</feature>
<reference evidence="2 3" key="1">
    <citation type="journal article" date="2006" name="Science">
        <title>Phytophthora genome sequences uncover evolutionary origins and mechanisms of pathogenesis.</title>
        <authorList>
            <person name="Tyler B.M."/>
            <person name="Tripathy S."/>
            <person name="Zhang X."/>
            <person name="Dehal P."/>
            <person name="Jiang R.H."/>
            <person name="Aerts A."/>
            <person name="Arredondo F.D."/>
            <person name="Baxter L."/>
            <person name="Bensasson D."/>
            <person name="Beynon J.L."/>
            <person name="Chapman J."/>
            <person name="Damasceno C.M."/>
            <person name="Dorrance A.E."/>
            <person name="Dou D."/>
            <person name="Dickerman A.W."/>
            <person name="Dubchak I.L."/>
            <person name="Garbelotto M."/>
            <person name="Gijzen M."/>
            <person name="Gordon S.G."/>
            <person name="Govers F."/>
            <person name="Grunwald N.J."/>
            <person name="Huang W."/>
            <person name="Ivors K.L."/>
            <person name="Jones R.W."/>
            <person name="Kamoun S."/>
            <person name="Krampis K."/>
            <person name="Lamour K.H."/>
            <person name="Lee M.K."/>
            <person name="McDonald W.H."/>
            <person name="Medina M."/>
            <person name="Meijer H.J."/>
            <person name="Nordberg E.K."/>
            <person name="Maclean D.J."/>
            <person name="Ospina-Giraldo M.D."/>
            <person name="Morris P.F."/>
            <person name="Phuntumart V."/>
            <person name="Putnam N.H."/>
            <person name="Rash S."/>
            <person name="Rose J.K."/>
            <person name="Sakihama Y."/>
            <person name="Salamov A.A."/>
            <person name="Savidor A."/>
            <person name="Scheuring C.F."/>
            <person name="Smith B.M."/>
            <person name="Sobral B.W."/>
            <person name="Terry A."/>
            <person name="Torto-Alalibo T.A."/>
            <person name="Win J."/>
            <person name="Xu Z."/>
            <person name="Zhang H."/>
            <person name="Grigoriev I.V."/>
            <person name="Rokhsar D.S."/>
            <person name="Boore J.L."/>
        </authorList>
    </citation>
    <scope>NUCLEOTIDE SEQUENCE [LARGE SCALE GENOMIC DNA]</scope>
    <source>
        <strain evidence="2 3">P6497</strain>
    </source>
</reference>
<accession>G4Z7Y5</accession>
<feature type="region of interest" description="Disordered" evidence="1">
    <location>
        <begin position="191"/>
        <end position="211"/>
    </location>
</feature>